<keyword evidence="4" id="KW-1185">Reference proteome</keyword>
<dbReference type="Proteomes" id="UP000694240">
    <property type="component" value="Chromosome 11"/>
</dbReference>
<sequence length="551" mass="61583">MDLRRAGSPVYGRQWSRSSNGKESRSPSMSPAHRNQIGGVGGGLSTVKRTQNVATKAAAQRLAKVMALQNKNNEEDDDDDDDHEFKFAPPSSGAINGSFSRRNRSQSPAIGRNITEQVTSVRSSSTGRPSTFSRSATPNASPIWMPPKASLKPPVIIPPIDHSFKDRDKRYFGDVPLVNSRYKVYQREASALRDEVDMLQDENEIVLEKLHRAEENREAAEARARELEKQVASLGEGVSLEAKLLSRKEAALRQREAALKAANEKKDGKKEEVVSLRSKLQSLKDEAATAAERLQEAEAEAKALRTMTQRMVLTHDEMEEVALKRCWLARYWGLAVQHGICSDIASSRHEKWSALAPLPFELVISAAQKAKELSQDEGGSDQTKTDRFLSDLTGEGNIERMLSVEMGLRELASLKVEDAVMLAFAQKRTPSLVRQDSKGHGELRFVETYELKEGEQEDVAFKQAWLMYFWGRAKLHGVEEDIADERLQFWISRSGGKNPTSQDVLDVERGMLELRKLGVEQQLWEACRKETDQLLPSSSPTSTLSNHNLDS</sequence>
<dbReference type="PANTHER" id="PTHR31762:SF16">
    <property type="entry name" value="COILED-COIL PROTEIN"/>
    <property type="match status" value="1"/>
</dbReference>
<evidence type="ECO:0000256" key="2">
    <source>
        <dbReference type="SAM" id="MobiDB-lite"/>
    </source>
</evidence>
<proteinExistence type="predicted"/>
<dbReference type="PANTHER" id="PTHR31762">
    <property type="entry name" value="FAS-BINDING FACTOR-LIKE PROTEIN"/>
    <property type="match status" value="1"/>
</dbReference>
<name>A0A8T1YYM1_9BRAS</name>
<evidence type="ECO:0000256" key="1">
    <source>
        <dbReference type="SAM" id="Coils"/>
    </source>
</evidence>
<feature type="region of interest" description="Disordered" evidence="2">
    <location>
        <begin position="532"/>
        <end position="551"/>
    </location>
</feature>
<feature type="compositionally biased region" description="Polar residues" evidence="2">
    <location>
        <begin position="93"/>
        <end position="140"/>
    </location>
</feature>
<accession>A0A8T1YYM1</accession>
<evidence type="ECO:0000313" key="3">
    <source>
        <dbReference type="EMBL" id="KAG7551667.1"/>
    </source>
</evidence>
<gene>
    <name evidence="3" type="ORF">ISN45_Aa06g023220</name>
</gene>
<dbReference type="InterPro" id="IPR040321">
    <property type="entry name" value="SCD2-like"/>
</dbReference>
<keyword evidence="1" id="KW-0175">Coiled coil</keyword>
<protein>
    <recommendedName>
        <fullName evidence="5">Coiled-coil domain-containing protein SCD2</fullName>
    </recommendedName>
</protein>
<dbReference type="EMBL" id="JAEFBK010000011">
    <property type="protein sequence ID" value="KAG7551667.1"/>
    <property type="molecule type" value="Genomic_DNA"/>
</dbReference>
<feature type="compositionally biased region" description="Low complexity" evidence="2">
    <location>
        <begin position="534"/>
        <end position="545"/>
    </location>
</feature>
<evidence type="ECO:0000313" key="4">
    <source>
        <dbReference type="Proteomes" id="UP000694240"/>
    </source>
</evidence>
<organism evidence="3 4">
    <name type="scientific">Arabidopsis thaliana x Arabidopsis arenosa</name>
    <dbReference type="NCBI Taxonomy" id="1240361"/>
    <lineage>
        <taxon>Eukaryota</taxon>
        <taxon>Viridiplantae</taxon>
        <taxon>Streptophyta</taxon>
        <taxon>Embryophyta</taxon>
        <taxon>Tracheophyta</taxon>
        <taxon>Spermatophyta</taxon>
        <taxon>Magnoliopsida</taxon>
        <taxon>eudicotyledons</taxon>
        <taxon>Gunneridae</taxon>
        <taxon>Pentapetalae</taxon>
        <taxon>rosids</taxon>
        <taxon>malvids</taxon>
        <taxon>Brassicales</taxon>
        <taxon>Brassicaceae</taxon>
        <taxon>Camelineae</taxon>
        <taxon>Arabidopsis</taxon>
    </lineage>
</organism>
<dbReference type="GO" id="GO:0000911">
    <property type="term" value="P:cytokinesis by cell plate formation"/>
    <property type="evidence" value="ECO:0007669"/>
    <property type="project" value="InterPro"/>
</dbReference>
<reference evidence="3 4" key="1">
    <citation type="submission" date="2020-12" db="EMBL/GenBank/DDBJ databases">
        <title>Concerted genomic and epigenomic changes stabilize Arabidopsis allopolyploids.</title>
        <authorList>
            <person name="Chen Z."/>
        </authorList>
    </citation>
    <scope>NUCLEOTIDE SEQUENCE [LARGE SCALE GENOMIC DNA]</scope>
    <source>
        <strain evidence="3">Allo738</strain>
        <tissue evidence="3">Leaf</tissue>
    </source>
</reference>
<feature type="region of interest" description="Disordered" evidence="2">
    <location>
        <begin position="1"/>
        <end position="147"/>
    </location>
</feature>
<dbReference type="AlphaFoldDB" id="A0A8T1YYM1"/>
<comment type="caution">
    <text evidence="3">The sequence shown here is derived from an EMBL/GenBank/DDBJ whole genome shotgun (WGS) entry which is preliminary data.</text>
</comment>
<feature type="coiled-coil region" evidence="1">
    <location>
        <begin position="182"/>
        <end position="307"/>
    </location>
</feature>
<evidence type="ECO:0008006" key="5">
    <source>
        <dbReference type="Google" id="ProtNLM"/>
    </source>
</evidence>